<evidence type="ECO:0000259" key="1">
    <source>
        <dbReference type="SMART" id="SM00421"/>
    </source>
</evidence>
<dbReference type="InterPro" id="IPR016032">
    <property type="entry name" value="Sig_transdc_resp-reg_C-effctor"/>
</dbReference>
<proteinExistence type="predicted"/>
<evidence type="ECO:0000313" key="2">
    <source>
        <dbReference type="EMBL" id="UQA97580.1"/>
    </source>
</evidence>
<reference evidence="2" key="1">
    <citation type="submission" date="2021-10" db="EMBL/GenBank/DDBJ databases">
        <title>Streptomyces nigrumlapis sp.nov.,an antimicrobial producing actinobacterium isolated from Black Gobi rocks.</title>
        <authorList>
            <person name="Wen Y."/>
            <person name="Zhang W."/>
            <person name="Liu X.G."/>
        </authorList>
    </citation>
    <scope>NUCLEOTIDE SEQUENCE</scope>
    <source>
        <strain evidence="2">ST13-2-2</strain>
    </source>
</reference>
<dbReference type="SUPFAM" id="SSF46894">
    <property type="entry name" value="C-terminal effector domain of the bipartite response regulators"/>
    <property type="match status" value="1"/>
</dbReference>
<protein>
    <submittedName>
        <fullName evidence="2">LuxR family transcriptional regulator</fullName>
    </submittedName>
</protein>
<dbReference type="Proteomes" id="UP000830115">
    <property type="component" value="Chromosome"/>
</dbReference>
<feature type="domain" description="HTH luxR-type" evidence="1">
    <location>
        <begin position="188"/>
        <end position="242"/>
    </location>
</feature>
<dbReference type="EMBL" id="CP086322">
    <property type="protein sequence ID" value="UQA97580.1"/>
    <property type="molecule type" value="Genomic_DNA"/>
</dbReference>
<gene>
    <name evidence="2" type="ORF">K9S39_00600</name>
</gene>
<accession>A0ABY4MIE0</accession>
<organism evidence="2 3">
    <name type="scientific">Streptomyces halobius</name>
    <dbReference type="NCBI Taxonomy" id="2879846"/>
    <lineage>
        <taxon>Bacteria</taxon>
        <taxon>Bacillati</taxon>
        <taxon>Actinomycetota</taxon>
        <taxon>Actinomycetes</taxon>
        <taxon>Kitasatosporales</taxon>
        <taxon>Streptomycetaceae</taxon>
        <taxon>Streptomyces</taxon>
    </lineage>
</organism>
<dbReference type="RefSeq" id="WP_248868546.1">
    <property type="nucleotide sequence ID" value="NZ_CP086322.1"/>
</dbReference>
<dbReference type="Gene3D" id="1.10.10.10">
    <property type="entry name" value="Winged helix-like DNA-binding domain superfamily/Winged helix DNA-binding domain"/>
    <property type="match status" value="1"/>
</dbReference>
<sequence length="260" mass="28043">MSEDDIGQMLQEVKSLLDSTVALHSDRGVLERQVTEVEAGHDTILQTATSLITQATTSVDILHALPPSTQERARQPTSYADRQVLYSAGEGVSVRLLTAPALLDKELVREQSQRSALVGIRVTRLPPMQTYVVDGSVALVLADSVAGRRSSSLIRVPEVLHTLSRLYESLWNNASPAWGRVVLAGWAGAELAPRILGALRAGTTDEVAAREMKISVRTYRRYVAEIMSLLGASSRFQAGVRAAALGLLPPAAGPRKDNRA</sequence>
<name>A0ABY4MIE0_9ACTN</name>
<dbReference type="InterPro" id="IPR000792">
    <property type="entry name" value="Tscrpt_reg_LuxR_C"/>
</dbReference>
<evidence type="ECO:0000313" key="3">
    <source>
        <dbReference type="Proteomes" id="UP000830115"/>
    </source>
</evidence>
<keyword evidence="3" id="KW-1185">Reference proteome</keyword>
<dbReference type="SMART" id="SM00421">
    <property type="entry name" value="HTH_LUXR"/>
    <property type="match status" value="1"/>
</dbReference>
<dbReference type="InterPro" id="IPR036388">
    <property type="entry name" value="WH-like_DNA-bd_sf"/>
</dbReference>